<dbReference type="PANTHER" id="PTHR34427">
    <property type="entry name" value="DUF4283 DOMAIN PROTEIN"/>
    <property type="match status" value="1"/>
</dbReference>
<gene>
    <name evidence="2" type="ORF">H5410_046907</name>
</gene>
<accession>A0A9J5XDI7</accession>
<proteinExistence type="predicted"/>
<keyword evidence="3" id="KW-1185">Reference proteome</keyword>
<sequence>MLASNHMILLLGDLKEQCGWYDITLKIESFIKCPKSLEKAGPPRVTEASYPYARAVKDSKWLSKSIREAKTNSLEENVEVVSQMESHENRLLERCCIPNNILTKETWVRIIGIPLHLLSSQVFQEIGNLCGGWVATEEETELKNHMMWARIMVENDGRNIHKEVSISRYGVVYHFPIWAESHVRVEVLSEVGKGDPGAVGEENKRSTIPPLPRGP</sequence>
<evidence type="ECO:0000313" key="3">
    <source>
        <dbReference type="Proteomes" id="UP000824120"/>
    </source>
</evidence>
<dbReference type="Proteomes" id="UP000824120">
    <property type="component" value="Chromosome 9"/>
</dbReference>
<dbReference type="AlphaFoldDB" id="A0A9J5XDI7"/>
<organism evidence="2 3">
    <name type="scientific">Solanum commersonii</name>
    <name type="common">Commerson's wild potato</name>
    <name type="synonym">Commerson's nightshade</name>
    <dbReference type="NCBI Taxonomy" id="4109"/>
    <lineage>
        <taxon>Eukaryota</taxon>
        <taxon>Viridiplantae</taxon>
        <taxon>Streptophyta</taxon>
        <taxon>Embryophyta</taxon>
        <taxon>Tracheophyta</taxon>
        <taxon>Spermatophyta</taxon>
        <taxon>Magnoliopsida</taxon>
        <taxon>eudicotyledons</taxon>
        <taxon>Gunneridae</taxon>
        <taxon>Pentapetalae</taxon>
        <taxon>asterids</taxon>
        <taxon>lamiids</taxon>
        <taxon>Solanales</taxon>
        <taxon>Solanaceae</taxon>
        <taxon>Solanoideae</taxon>
        <taxon>Solaneae</taxon>
        <taxon>Solanum</taxon>
    </lineage>
</organism>
<feature type="region of interest" description="Disordered" evidence="1">
    <location>
        <begin position="194"/>
        <end position="215"/>
    </location>
</feature>
<dbReference type="EMBL" id="JACXVP010000009">
    <property type="protein sequence ID" value="KAG5586473.1"/>
    <property type="molecule type" value="Genomic_DNA"/>
</dbReference>
<dbReference type="OrthoDB" id="1751950at2759"/>
<protein>
    <recommendedName>
        <fullName evidence="4">DUF4283 domain-containing protein</fullName>
    </recommendedName>
</protein>
<reference evidence="2 3" key="1">
    <citation type="submission" date="2020-09" db="EMBL/GenBank/DDBJ databases">
        <title>De no assembly of potato wild relative species, Solanum commersonii.</title>
        <authorList>
            <person name="Cho K."/>
        </authorList>
    </citation>
    <scope>NUCLEOTIDE SEQUENCE [LARGE SCALE GENOMIC DNA]</scope>
    <source>
        <strain evidence="2">LZ3.2</strain>
        <tissue evidence="2">Leaf</tissue>
    </source>
</reference>
<dbReference type="PANTHER" id="PTHR34427:SF16">
    <property type="entry name" value="DUF4283 DOMAIN-CONTAINING PROTEIN"/>
    <property type="match status" value="1"/>
</dbReference>
<evidence type="ECO:0008006" key="4">
    <source>
        <dbReference type="Google" id="ProtNLM"/>
    </source>
</evidence>
<evidence type="ECO:0000313" key="2">
    <source>
        <dbReference type="EMBL" id="KAG5586473.1"/>
    </source>
</evidence>
<evidence type="ECO:0000256" key="1">
    <source>
        <dbReference type="SAM" id="MobiDB-lite"/>
    </source>
</evidence>
<comment type="caution">
    <text evidence="2">The sequence shown here is derived from an EMBL/GenBank/DDBJ whole genome shotgun (WGS) entry which is preliminary data.</text>
</comment>
<name>A0A9J5XDI7_SOLCO</name>